<protein>
    <submittedName>
        <fullName evidence="1">Uncharacterized protein</fullName>
    </submittedName>
</protein>
<reference evidence="1" key="1">
    <citation type="journal article" date="2022" name="bioRxiv">
        <title>Population genetic analysis of Ophidiomyces ophidiicola, the causative agent of snake fungal disease, indicates recent introductions to the USA.</title>
        <authorList>
            <person name="Ladner J.T."/>
            <person name="Palmer J.M."/>
            <person name="Ettinger C.L."/>
            <person name="Stajich J.E."/>
            <person name="Farrell T.M."/>
            <person name="Glorioso B.M."/>
            <person name="Lawson B."/>
            <person name="Price S.J."/>
            <person name="Stengle A.G."/>
            <person name="Grear D.A."/>
            <person name="Lorch J.M."/>
        </authorList>
    </citation>
    <scope>NUCLEOTIDE SEQUENCE</scope>
    <source>
        <strain evidence="1">NWHC 24266-5</strain>
    </source>
</reference>
<sequence>MKLYPPPGTEIKAIGFSEFCEVNNHTFKRKRGTTEWTAVDTMNAPEESPGEPLHWALFVARENQPGQVYEVTGDAEHMTYNSPPDLVQILDSESLKDIYFIASVTEKQAAIVKQIADQEPPPRAASRKEVKENCQGWVLRVLSRLVEKGFVDRAKLEMANQWSSQSKNNNDLTLKLIGGTE</sequence>
<name>A0ACB8UR60_9EURO</name>
<comment type="caution">
    <text evidence="1">The sequence shown here is derived from an EMBL/GenBank/DDBJ whole genome shotgun (WGS) entry which is preliminary data.</text>
</comment>
<organism evidence="1">
    <name type="scientific">Ophidiomyces ophidiicola</name>
    <dbReference type="NCBI Taxonomy" id="1387563"/>
    <lineage>
        <taxon>Eukaryota</taxon>
        <taxon>Fungi</taxon>
        <taxon>Dikarya</taxon>
        <taxon>Ascomycota</taxon>
        <taxon>Pezizomycotina</taxon>
        <taxon>Eurotiomycetes</taxon>
        <taxon>Eurotiomycetidae</taxon>
        <taxon>Onygenales</taxon>
        <taxon>Onygenaceae</taxon>
        <taxon>Ophidiomyces</taxon>
    </lineage>
</organism>
<dbReference type="EMBL" id="JALBCA010000091">
    <property type="protein sequence ID" value="KAI2383392.1"/>
    <property type="molecule type" value="Genomic_DNA"/>
</dbReference>
<accession>A0ACB8UR60</accession>
<gene>
    <name evidence="1" type="ORF">LOY88_005286</name>
</gene>
<evidence type="ECO:0000313" key="1">
    <source>
        <dbReference type="EMBL" id="KAI2383392.1"/>
    </source>
</evidence>
<proteinExistence type="predicted"/>